<evidence type="ECO:0000313" key="3">
    <source>
        <dbReference type="Proteomes" id="UP000282759"/>
    </source>
</evidence>
<dbReference type="EMBL" id="SACK01000008">
    <property type="protein sequence ID" value="RVT98497.1"/>
    <property type="molecule type" value="Genomic_DNA"/>
</dbReference>
<accession>A0A3S2V6N2</accession>
<keyword evidence="3" id="KW-1185">Reference proteome</keyword>
<evidence type="ECO:0000259" key="1">
    <source>
        <dbReference type="PROSITE" id="PS50943"/>
    </source>
</evidence>
<feature type="domain" description="HTH cro/C1-type" evidence="1">
    <location>
        <begin position="69"/>
        <end position="117"/>
    </location>
</feature>
<dbReference type="Pfam" id="PF01381">
    <property type="entry name" value="HTH_3"/>
    <property type="match status" value="1"/>
</dbReference>
<dbReference type="AlphaFoldDB" id="A0A3S2V6N2"/>
<proteinExistence type="predicted"/>
<evidence type="ECO:0000313" key="2">
    <source>
        <dbReference type="EMBL" id="RVT98497.1"/>
    </source>
</evidence>
<dbReference type="InterPro" id="IPR010982">
    <property type="entry name" value="Lambda_DNA-bd_dom_sf"/>
</dbReference>
<dbReference type="SUPFAM" id="SSF47413">
    <property type="entry name" value="lambda repressor-like DNA-binding domains"/>
    <property type="match status" value="1"/>
</dbReference>
<dbReference type="Proteomes" id="UP000282759">
    <property type="component" value="Unassembled WGS sequence"/>
</dbReference>
<comment type="caution">
    <text evidence="2">The sequence shown here is derived from an EMBL/GenBank/DDBJ whole genome shotgun (WGS) entry which is preliminary data.</text>
</comment>
<dbReference type="Gene3D" id="1.10.260.40">
    <property type="entry name" value="lambda repressor-like DNA-binding domains"/>
    <property type="match status" value="1"/>
</dbReference>
<gene>
    <name evidence="2" type="ORF">EOD41_17065</name>
</gene>
<name>A0A3S2V6N2_9SPHI</name>
<reference evidence="2 3" key="1">
    <citation type="submission" date="2019-01" db="EMBL/GenBank/DDBJ databases">
        <authorList>
            <person name="Chen W.-M."/>
        </authorList>
    </citation>
    <scope>NUCLEOTIDE SEQUENCE [LARGE SCALE GENOMIC DNA]</scope>
    <source>
        <strain evidence="2 3">YBJ-36</strain>
    </source>
</reference>
<dbReference type="PROSITE" id="PS50943">
    <property type="entry name" value="HTH_CROC1"/>
    <property type="match status" value="1"/>
</dbReference>
<dbReference type="OrthoDB" id="961302at2"/>
<sequence length="121" mass="13596">MKGIKNEADYRDVMAKIDGLMAKGSEKVSKDELAEIRSLAQAAQNFEQAKYVIEAPTTIVGMIEMRMFEMKLRQRDLAQKLNVSDAKLSLIMNGKQKPDVSFLKAVHAKLNIDANFLLEHA</sequence>
<dbReference type="GO" id="GO:0003677">
    <property type="term" value="F:DNA binding"/>
    <property type="evidence" value="ECO:0007669"/>
    <property type="project" value="InterPro"/>
</dbReference>
<dbReference type="SMART" id="SM00530">
    <property type="entry name" value="HTH_XRE"/>
    <property type="match status" value="1"/>
</dbReference>
<dbReference type="RefSeq" id="WP_127707148.1">
    <property type="nucleotide sequence ID" value="NZ_SACK01000008.1"/>
</dbReference>
<dbReference type="CDD" id="cd00093">
    <property type="entry name" value="HTH_XRE"/>
    <property type="match status" value="1"/>
</dbReference>
<dbReference type="InterPro" id="IPR001387">
    <property type="entry name" value="Cro/C1-type_HTH"/>
</dbReference>
<organism evidence="2 3">
    <name type="scientific">Mucilaginibacter limnophilus</name>
    <dbReference type="NCBI Taxonomy" id="1932778"/>
    <lineage>
        <taxon>Bacteria</taxon>
        <taxon>Pseudomonadati</taxon>
        <taxon>Bacteroidota</taxon>
        <taxon>Sphingobacteriia</taxon>
        <taxon>Sphingobacteriales</taxon>
        <taxon>Sphingobacteriaceae</taxon>
        <taxon>Mucilaginibacter</taxon>
    </lineage>
</organism>
<protein>
    <submittedName>
        <fullName evidence="2">Helix-turn-helix domain-containing protein</fullName>
    </submittedName>
</protein>